<dbReference type="GeneID" id="7050521"/>
<evidence type="ECO:0000256" key="4">
    <source>
        <dbReference type="PROSITE-ProRule" id="PRU00146"/>
    </source>
</evidence>
<dbReference type="InterPro" id="IPR019786">
    <property type="entry name" value="Zinc_finger_PHD-type_CS"/>
</dbReference>
<evidence type="ECO:0000256" key="3">
    <source>
        <dbReference type="ARBA" id="ARBA00022833"/>
    </source>
</evidence>
<dbReference type="InterPro" id="IPR052819">
    <property type="entry name" value="Chromatin_regulatory_protein"/>
</dbReference>
<dbReference type="OrthoDB" id="5362517at2759"/>
<dbReference type="PROSITE" id="PS50016">
    <property type="entry name" value="ZF_PHD_2"/>
    <property type="match status" value="1"/>
</dbReference>
<dbReference type="VEuPathDB" id="FungiDB:SJAG_03884"/>
<keyword evidence="2 4" id="KW-0863">Zinc-finger</keyword>
<dbReference type="JaponicusDB" id="SJAG_03884">
    <property type="gene designation" value="cph1"/>
</dbReference>
<dbReference type="Pfam" id="PF00628">
    <property type="entry name" value="PHD"/>
    <property type="match status" value="1"/>
</dbReference>
<organism evidence="7 9">
    <name type="scientific">Schizosaccharomyces japonicus (strain yFS275 / FY16936)</name>
    <name type="common">Fission yeast</name>
    <dbReference type="NCBI Taxonomy" id="402676"/>
    <lineage>
        <taxon>Eukaryota</taxon>
        <taxon>Fungi</taxon>
        <taxon>Dikarya</taxon>
        <taxon>Ascomycota</taxon>
        <taxon>Taphrinomycotina</taxon>
        <taxon>Schizosaccharomycetes</taxon>
        <taxon>Schizosaccharomycetales</taxon>
        <taxon>Schizosaccharomycetaceae</taxon>
        <taxon>Schizosaccharomyces</taxon>
    </lineage>
</organism>
<dbReference type="SMART" id="SM00249">
    <property type="entry name" value="PHD"/>
    <property type="match status" value="1"/>
</dbReference>
<proteinExistence type="predicted"/>
<feature type="domain" description="PHD-type" evidence="6">
    <location>
        <begin position="64"/>
        <end position="113"/>
    </location>
</feature>
<dbReference type="GO" id="GO:0006357">
    <property type="term" value="P:regulation of transcription by RNA polymerase II"/>
    <property type="evidence" value="ECO:0000318"/>
    <property type="project" value="GO_Central"/>
</dbReference>
<evidence type="ECO:0000313" key="8">
    <source>
        <dbReference type="JaponicusDB" id="SJAG_03884"/>
    </source>
</evidence>
<dbReference type="STRING" id="402676.B6K5B4"/>
<dbReference type="PANTHER" id="PTHR47636:SF2">
    <property type="entry name" value="CLR6 HISTONE DEACETYLASE ASSOCIATED PHD PROTEIN-1 CPH1"/>
    <property type="match status" value="1"/>
</dbReference>
<feature type="compositionally biased region" description="Polar residues" evidence="5">
    <location>
        <begin position="17"/>
        <end position="50"/>
    </location>
</feature>
<evidence type="ECO:0000259" key="6">
    <source>
        <dbReference type="PROSITE" id="PS50016"/>
    </source>
</evidence>
<evidence type="ECO:0000256" key="5">
    <source>
        <dbReference type="SAM" id="MobiDB-lite"/>
    </source>
</evidence>
<dbReference type="PROSITE" id="PS01359">
    <property type="entry name" value="ZF_PHD_1"/>
    <property type="match status" value="1"/>
</dbReference>
<dbReference type="AlphaFoldDB" id="B6K5B4"/>
<dbReference type="HOGENOM" id="CLU_756851_0_0_1"/>
<keyword evidence="9" id="KW-1185">Reference proteome</keyword>
<dbReference type="RefSeq" id="XP_002175011.1">
    <property type="nucleotide sequence ID" value="XM_002174975.2"/>
</dbReference>
<dbReference type="InterPro" id="IPR011011">
    <property type="entry name" value="Znf_FYVE_PHD"/>
</dbReference>
<dbReference type="eggNOG" id="KOG4299">
    <property type="taxonomic scope" value="Eukaryota"/>
</dbReference>
<dbReference type="PANTHER" id="PTHR47636">
    <property type="entry name" value="TRANSCRIPTIONAL REGULATORY PROTEIN RCO1"/>
    <property type="match status" value="1"/>
</dbReference>
<dbReference type="InterPro" id="IPR001965">
    <property type="entry name" value="Znf_PHD"/>
</dbReference>
<dbReference type="GO" id="GO:0032221">
    <property type="term" value="C:Rpd3S complex"/>
    <property type="evidence" value="ECO:0000318"/>
    <property type="project" value="GO_Central"/>
</dbReference>
<dbReference type="Proteomes" id="UP000001744">
    <property type="component" value="Unassembled WGS sequence"/>
</dbReference>
<evidence type="ECO:0000256" key="1">
    <source>
        <dbReference type="ARBA" id="ARBA00022723"/>
    </source>
</evidence>
<dbReference type="EMBL" id="KE651167">
    <property type="protein sequence ID" value="EEB08718.1"/>
    <property type="molecule type" value="Genomic_DNA"/>
</dbReference>
<sequence>MKSPKKPSAPKSLTSSRTSSPAPAGTPNSTPAKKSKSRTGTETSDQTTSAPKRRRRRKPVIQNEDFCGACGGQGLFLCCESCPRSFHLSCLNPPLSRNDIPEGSWYCNKCMYKKNETPKRPRGMWSLLMDDQDDSNPVCFKLPQQIVTEFHGITVGRLGQYKEENTTLDYGEIAELLSDQSMMNLAHCGHCHRPSIGSCKITGCDLCETFYHTGDCAEYMPVCEHPDSAKQIWRIPRYTVAIKDSEKGTWFLEKQKFTDDPSSPEDEYEDPPLPVSCIYNLDAVAIVQDFLINAKRDAVQRRKTQHLERLPTEPRALMIWAMQKFSNNSKLPRVI</sequence>
<dbReference type="InterPro" id="IPR013083">
    <property type="entry name" value="Znf_RING/FYVE/PHD"/>
</dbReference>
<protein>
    <submittedName>
        <fullName evidence="7">Clr6 histone deacetylase associated PHD protein-1 Cph1</fullName>
    </submittedName>
</protein>
<evidence type="ECO:0000313" key="7">
    <source>
        <dbReference type="EMBL" id="EEB08718.1"/>
    </source>
</evidence>
<dbReference type="GO" id="GO:0008270">
    <property type="term" value="F:zinc ion binding"/>
    <property type="evidence" value="ECO:0007669"/>
    <property type="project" value="UniProtKB-KW"/>
</dbReference>
<keyword evidence="3" id="KW-0862">Zinc</keyword>
<evidence type="ECO:0000256" key="2">
    <source>
        <dbReference type="ARBA" id="ARBA00022771"/>
    </source>
</evidence>
<gene>
    <name evidence="8" type="primary">cph1</name>
    <name evidence="7" type="ORF">SJAG_03884</name>
</gene>
<dbReference type="Gene3D" id="3.30.40.10">
    <property type="entry name" value="Zinc/RING finger domain, C3HC4 (zinc finger)"/>
    <property type="match status" value="1"/>
</dbReference>
<dbReference type="SUPFAM" id="SSF57903">
    <property type="entry name" value="FYVE/PHD zinc finger"/>
    <property type="match status" value="1"/>
</dbReference>
<reference evidence="7 9" key="1">
    <citation type="journal article" date="2011" name="Science">
        <title>Comparative functional genomics of the fission yeasts.</title>
        <authorList>
            <person name="Rhind N."/>
            <person name="Chen Z."/>
            <person name="Yassour M."/>
            <person name="Thompson D.A."/>
            <person name="Haas B.J."/>
            <person name="Habib N."/>
            <person name="Wapinski I."/>
            <person name="Roy S."/>
            <person name="Lin M.F."/>
            <person name="Heiman D.I."/>
            <person name="Young S.K."/>
            <person name="Furuya K."/>
            <person name="Guo Y."/>
            <person name="Pidoux A."/>
            <person name="Chen H.M."/>
            <person name="Robbertse B."/>
            <person name="Goldberg J.M."/>
            <person name="Aoki K."/>
            <person name="Bayne E.H."/>
            <person name="Berlin A.M."/>
            <person name="Desjardins C.A."/>
            <person name="Dobbs E."/>
            <person name="Dukaj L."/>
            <person name="Fan L."/>
            <person name="FitzGerald M.G."/>
            <person name="French C."/>
            <person name="Gujja S."/>
            <person name="Hansen K."/>
            <person name="Keifenheim D."/>
            <person name="Levin J.Z."/>
            <person name="Mosher R.A."/>
            <person name="Mueller C.A."/>
            <person name="Pfiffner J."/>
            <person name="Priest M."/>
            <person name="Russ C."/>
            <person name="Smialowska A."/>
            <person name="Swoboda P."/>
            <person name="Sykes S.M."/>
            <person name="Vaughn M."/>
            <person name="Vengrova S."/>
            <person name="Yoder R."/>
            <person name="Zeng Q."/>
            <person name="Allshire R."/>
            <person name="Baulcombe D."/>
            <person name="Birren B.W."/>
            <person name="Brown W."/>
            <person name="Ekwall K."/>
            <person name="Kellis M."/>
            <person name="Leatherwood J."/>
            <person name="Levin H."/>
            <person name="Margalit H."/>
            <person name="Martienssen R."/>
            <person name="Nieduszynski C.A."/>
            <person name="Spatafora J.W."/>
            <person name="Friedman N."/>
            <person name="Dalgaard J.Z."/>
            <person name="Baumann P."/>
            <person name="Niki H."/>
            <person name="Regev A."/>
            <person name="Nusbaum C."/>
        </authorList>
    </citation>
    <scope>NUCLEOTIDE SEQUENCE [LARGE SCALE GENOMIC DNA]</scope>
    <source>
        <strain evidence="9">yFS275 / FY16936</strain>
    </source>
</reference>
<name>B6K5B4_SCHJY</name>
<dbReference type="InterPro" id="IPR019787">
    <property type="entry name" value="Znf_PHD-finger"/>
</dbReference>
<keyword evidence="1" id="KW-0479">Metal-binding</keyword>
<accession>B6K5B4</accession>
<feature type="region of interest" description="Disordered" evidence="5">
    <location>
        <begin position="1"/>
        <end position="58"/>
    </location>
</feature>
<evidence type="ECO:0000313" key="9">
    <source>
        <dbReference type="Proteomes" id="UP000001744"/>
    </source>
</evidence>
<dbReference type="CDD" id="cd15535">
    <property type="entry name" value="PHD1_Rco1"/>
    <property type="match status" value="1"/>
</dbReference>
<dbReference type="OMA" id="FKHAKAC"/>